<name>A0ABV3QSL2_9GAMM</name>
<gene>
    <name evidence="3" type="ORF">ABQJ56_15285</name>
</gene>
<feature type="compositionally biased region" description="Low complexity" evidence="1">
    <location>
        <begin position="251"/>
        <end position="273"/>
    </location>
</feature>
<feature type="domain" description="Transglycosylase SLT" evidence="2">
    <location>
        <begin position="15"/>
        <end position="126"/>
    </location>
</feature>
<dbReference type="InterPro" id="IPR008258">
    <property type="entry name" value="Transglycosylase_SLT_dom_1"/>
</dbReference>
<evidence type="ECO:0000313" key="4">
    <source>
        <dbReference type="Proteomes" id="UP001556170"/>
    </source>
</evidence>
<dbReference type="Pfam" id="PF01464">
    <property type="entry name" value="SLT"/>
    <property type="match status" value="1"/>
</dbReference>
<feature type="compositionally biased region" description="Pro residues" evidence="1">
    <location>
        <begin position="284"/>
        <end position="298"/>
    </location>
</feature>
<evidence type="ECO:0000313" key="3">
    <source>
        <dbReference type="EMBL" id="MEW9625592.1"/>
    </source>
</evidence>
<dbReference type="Proteomes" id="UP001556170">
    <property type="component" value="Unassembled WGS sequence"/>
</dbReference>
<dbReference type="CDD" id="cd16892">
    <property type="entry name" value="LT_VirB1-like"/>
    <property type="match status" value="1"/>
</dbReference>
<dbReference type="InterPro" id="IPR023346">
    <property type="entry name" value="Lysozyme-like_dom_sf"/>
</dbReference>
<feature type="region of interest" description="Disordered" evidence="1">
    <location>
        <begin position="251"/>
        <end position="327"/>
    </location>
</feature>
<protein>
    <submittedName>
        <fullName evidence="3">Lytic transglycosylase domain-containing protein</fullName>
    </submittedName>
</protein>
<dbReference type="SUPFAM" id="SSF53955">
    <property type="entry name" value="Lysozyme-like"/>
    <property type="match status" value="1"/>
</dbReference>
<comment type="caution">
    <text evidence="3">The sequence shown here is derived from an EMBL/GenBank/DDBJ whole genome shotgun (WGS) entry which is preliminary data.</text>
</comment>
<sequence>MFAAIGLMACPNLAVPAEVMSHIVDVESGANPYAIGVVGGQLERQPKNLAEALATVHMLDAKGYNYSLGVAQVNRANLGKYGLDSYEKAFDACPNLAAGAQILAACYASSGGNWGKAFSCYYSGDFVTGYRDGYVQKVYDSINRGKGTEAGADDPRAIPLKSVATTSVTSADKISTPPPGSPDYRVAIRSVSFFSTKAYPTATGAQALDQAAAALTGVVLDAARITTTPPATTTTTTAMATATAAVKPTATTAPLPASGPANNTSNNTTTGSSIFVPQVTGPNDPLPAPASIPPPAKSPPATSTIANVTGSTPAAHPQEPGDAAFVF</sequence>
<keyword evidence="4" id="KW-1185">Reference proteome</keyword>
<accession>A0ABV3QSL2</accession>
<reference evidence="3 4" key="1">
    <citation type="submission" date="2024-06" db="EMBL/GenBank/DDBJ databases">
        <authorList>
            <person name="Woo H."/>
        </authorList>
    </citation>
    <scope>NUCLEOTIDE SEQUENCE [LARGE SCALE GENOMIC DNA]</scope>
    <source>
        <strain evidence="3 4">S2-g</strain>
    </source>
</reference>
<dbReference type="EMBL" id="JBFOHL010000016">
    <property type="protein sequence ID" value="MEW9625592.1"/>
    <property type="molecule type" value="Genomic_DNA"/>
</dbReference>
<evidence type="ECO:0000259" key="2">
    <source>
        <dbReference type="Pfam" id="PF01464"/>
    </source>
</evidence>
<evidence type="ECO:0000256" key="1">
    <source>
        <dbReference type="SAM" id="MobiDB-lite"/>
    </source>
</evidence>
<proteinExistence type="predicted"/>
<dbReference type="RefSeq" id="WP_367845882.1">
    <property type="nucleotide sequence ID" value="NZ_JBFOHL010000016.1"/>
</dbReference>
<organism evidence="3 4">
    <name type="scientific">Rhodanobacter geophilus</name>
    <dbReference type="NCBI Taxonomy" id="3162488"/>
    <lineage>
        <taxon>Bacteria</taxon>
        <taxon>Pseudomonadati</taxon>
        <taxon>Pseudomonadota</taxon>
        <taxon>Gammaproteobacteria</taxon>
        <taxon>Lysobacterales</taxon>
        <taxon>Rhodanobacteraceae</taxon>
        <taxon>Rhodanobacter</taxon>
    </lineage>
</organism>
<dbReference type="Gene3D" id="1.10.530.10">
    <property type="match status" value="1"/>
</dbReference>